<dbReference type="EnsemblMetazoa" id="SMAR004070-RA">
    <property type="protein sequence ID" value="SMAR004070-PA"/>
    <property type="gene ID" value="SMAR004070"/>
</dbReference>
<dbReference type="GO" id="GO:0005524">
    <property type="term" value="F:ATP binding"/>
    <property type="evidence" value="ECO:0007669"/>
    <property type="project" value="UniProtKB-KW"/>
</dbReference>
<evidence type="ECO:0000256" key="2">
    <source>
        <dbReference type="ARBA" id="ARBA00001946"/>
    </source>
</evidence>
<dbReference type="Gene3D" id="1.10.1410.40">
    <property type="match status" value="1"/>
</dbReference>
<evidence type="ECO:0000256" key="5">
    <source>
        <dbReference type="ARBA" id="ARBA00022695"/>
    </source>
</evidence>
<dbReference type="GO" id="GO:0005525">
    <property type="term" value="F:GTP binding"/>
    <property type="evidence" value="ECO:0007669"/>
    <property type="project" value="UniProtKB-KW"/>
</dbReference>
<dbReference type="PANTHER" id="PTHR10656">
    <property type="entry name" value="CELL FATE DETERMINING PROTEIN MAB21-RELATED"/>
    <property type="match status" value="1"/>
</dbReference>
<protein>
    <submittedName>
        <fullName evidence="14">Uncharacterized protein</fullName>
    </submittedName>
</protein>
<keyword evidence="7" id="KW-0547">Nucleotide-binding</keyword>
<dbReference type="Pfam" id="PF20266">
    <property type="entry name" value="Mab-21_C"/>
    <property type="match status" value="1"/>
</dbReference>
<dbReference type="GO" id="GO:0016779">
    <property type="term" value="F:nucleotidyltransferase activity"/>
    <property type="evidence" value="ECO:0007669"/>
    <property type="project" value="UniProtKB-KW"/>
</dbReference>
<reference evidence="14" key="2">
    <citation type="submission" date="2015-02" db="UniProtKB">
        <authorList>
            <consortium name="EnsemblMetazoa"/>
        </authorList>
    </citation>
    <scope>IDENTIFICATION</scope>
</reference>
<evidence type="ECO:0000256" key="4">
    <source>
        <dbReference type="ARBA" id="ARBA00022679"/>
    </source>
</evidence>
<dbReference type="AlphaFoldDB" id="T1ISJ4"/>
<dbReference type="EMBL" id="JH431433">
    <property type="status" value="NOT_ANNOTATED_CDS"/>
    <property type="molecule type" value="Genomic_DNA"/>
</dbReference>
<name>T1ISJ4_STRMM</name>
<dbReference type="InterPro" id="IPR046903">
    <property type="entry name" value="Mab-21-like_nuc_Trfase"/>
</dbReference>
<dbReference type="Pfam" id="PF03281">
    <property type="entry name" value="Mab-21"/>
    <property type="match status" value="1"/>
</dbReference>
<sequence>MLRKAPGFFRYHLERDPTRILSRNNELWYNCHENVVDFFNDERNLLRSKVQSWIQPLDFKKPETVKNIERRQNGPAFTYYITLNNGSEIDVDLVPVIRLPPNYAIPDEIFKSDRFKELRGTHKHVWVMVPKKHSTTSANVKDTFWRLSFPEAEKNLLPKDGCVKTLIKLFKLFRDAQEWEKLPSYYIKTLFLLELDTCANTDWPQEQMGKYFMKMMNKLKIALETKELYSYFNRSANLLTGLDPSITEKYAKNIQDIIKEISANPKYDIITSYFTITPKTKG</sequence>
<keyword evidence="15" id="KW-1185">Reference proteome</keyword>
<feature type="domain" description="Mab-21-like nucleotidyltransferase" evidence="12">
    <location>
        <begin position="33"/>
        <end position="157"/>
    </location>
</feature>
<dbReference type="HOGENOM" id="CLU_053219_0_0_1"/>
<dbReference type="OMA" id="TQNWKSI"/>
<evidence type="ECO:0000313" key="15">
    <source>
        <dbReference type="Proteomes" id="UP000014500"/>
    </source>
</evidence>
<organism evidence="14 15">
    <name type="scientific">Strigamia maritima</name>
    <name type="common">European centipede</name>
    <name type="synonym">Geophilus maritimus</name>
    <dbReference type="NCBI Taxonomy" id="126957"/>
    <lineage>
        <taxon>Eukaryota</taxon>
        <taxon>Metazoa</taxon>
        <taxon>Ecdysozoa</taxon>
        <taxon>Arthropoda</taxon>
        <taxon>Myriapoda</taxon>
        <taxon>Chilopoda</taxon>
        <taxon>Pleurostigmophora</taxon>
        <taxon>Geophilomorpha</taxon>
        <taxon>Linotaeniidae</taxon>
        <taxon>Strigamia</taxon>
    </lineage>
</organism>
<evidence type="ECO:0000256" key="6">
    <source>
        <dbReference type="ARBA" id="ARBA00022723"/>
    </source>
</evidence>
<dbReference type="PhylomeDB" id="T1ISJ4"/>
<evidence type="ECO:0000313" key="14">
    <source>
        <dbReference type="EnsemblMetazoa" id="SMAR004070-PA"/>
    </source>
</evidence>
<evidence type="ECO:0000256" key="10">
    <source>
        <dbReference type="ARBA" id="ARBA00023134"/>
    </source>
</evidence>
<evidence type="ECO:0000256" key="7">
    <source>
        <dbReference type="ARBA" id="ARBA00022741"/>
    </source>
</evidence>
<comment type="cofactor">
    <cofactor evidence="2">
        <name>Mg(2+)</name>
        <dbReference type="ChEBI" id="CHEBI:18420"/>
    </cofactor>
</comment>
<keyword evidence="8" id="KW-0067">ATP-binding</keyword>
<evidence type="ECO:0000256" key="11">
    <source>
        <dbReference type="ARBA" id="ARBA00023211"/>
    </source>
</evidence>
<dbReference type="Proteomes" id="UP000014500">
    <property type="component" value="Unassembled WGS sequence"/>
</dbReference>
<evidence type="ECO:0000256" key="9">
    <source>
        <dbReference type="ARBA" id="ARBA00022842"/>
    </source>
</evidence>
<feature type="domain" description="Mab-21-like HhH/H2TH-like" evidence="13">
    <location>
        <begin position="162"/>
        <end position="255"/>
    </location>
</feature>
<dbReference type="GO" id="GO:0046872">
    <property type="term" value="F:metal ion binding"/>
    <property type="evidence" value="ECO:0007669"/>
    <property type="project" value="UniProtKB-KW"/>
</dbReference>
<dbReference type="InterPro" id="IPR046906">
    <property type="entry name" value="Mab-21_HhH/H2TH-like"/>
</dbReference>
<accession>T1ISJ4</accession>
<evidence type="ECO:0000259" key="13">
    <source>
        <dbReference type="Pfam" id="PF20266"/>
    </source>
</evidence>
<evidence type="ECO:0000259" key="12">
    <source>
        <dbReference type="Pfam" id="PF03281"/>
    </source>
</evidence>
<dbReference type="Gene3D" id="3.30.460.90">
    <property type="match status" value="1"/>
</dbReference>
<keyword evidence="5" id="KW-0548">Nucleotidyltransferase</keyword>
<keyword evidence="6" id="KW-0479">Metal-binding</keyword>
<comment type="cofactor">
    <cofactor evidence="1">
        <name>Mn(2+)</name>
        <dbReference type="ChEBI" id="CHEBI:29035"/>
    </cofactor>
</comment>
<keyword evidence="11" id="KW-0464">Manganese</keyword>
<reference evidence="15" key="1">
    <citation type="submission" date="2011-05" db="EMBL/GenBank/DDBJ databases">
        <authorList>
            <person name="Richards S.R."/>
            <person name="Qu J."/>
            <person name="Jiang H."/>
            <person name="Jhangiani S.N."/>
            <person name="Agravi P."/>
            <person name="Goodspeed R."/>
            <person name="Gross S."/>
            <person name="Mandapat C."/>
            <person name="Jackson L."/>
            <person name="Mathew T."/>
            <person name="Pu L."/>
            <person name="Thornton R."/>
            <person name="Saada N."/>
            <person name="Wilczek-Boney K.B."/>
            <person name="Lee S."/>
            <person name="Kovar C."/>
            <person name="Wu Y."/>
            <person name="Scherer S.E."/>
            <person name="Worley K.C."/>
            <person name="Muzny D.M."/>
            <person name="Gibbs R."/>
        </authorList>
    </citation>
    <scope>NUCLEOTIDE SEQUENCE</scope>
    <source>
        <strain evidence="15">Brora</strain>
    </source>
</reference>
<evidence type="ECO:0000256" key="1">
    <source>
        <dbReference type="ARBA" id="ARBA00001936"/>
    </source>
</evidence>
<evidence type="ECO:0000256" key="3">
    <source>
        <dbReference type="ARBA" id="ARBA00008307"/>
    </source>
</evidence>
<dbReference type="InterPro" id="IPR024810">
    <property type="entry name" value="MAB21L/cGLR"/>
</dbReference>
<comment type="similarity">
    <text evidence="3">Belongs to the mab-21 family.</text>
</comment>
<evidence type="ECO:0000256" key="8">
    <source>
        <dbReference type="ARBA" id="ARBA00022840"/>
    </source>
</evidence>
<dbReference type="PANTHER" id="PTHR10656:SF42">
    <property type="entry name" value="CYCLIC GMP-AMP SYNTHASE-LIKE PROTEIN-RELATED"/>
    <property type="match status" value="1"/>
</dbReference>
<keyword evidence="9" id="KW-0460">Magnesium</keyword>
<keyword evidence="10" id="KW-0342">GTP-binding</keyword>
<proteinExistence type="inferred from homology"/>
<dbReference type="SMART" id="SM01265">
    <property type="entry name" value="Mab-21"/>
    <property type="match status" value="1"/>
</dbReference>
<keyword evidence="4" id="KW-0808">Transferase</keyword>